<accession>A0A9R0D3A4</accession>
<dbReference type="GeneID" id="118268248"/>
<feature type="signal peptide" evidence="1">
    <location>
        <begin position="1"/>
        <end position="22"/>
    </location>
</feature>
<dbReference type="AlphaFoldDB" id="A0A9R0D3A4"/>
<keyword evidence="1" id="KW-0732">Signal</keyword>
<dbReference type="OrthoDB" id="7422779at2759"/>
<protein>
    <submittedName>
        <fullName evidence="3">Uncharacterized protein LOC118268248</fullName>
    </submittedName>
</protein>
<feature type="chain" id="PRO_5040388797" evidence="1">
    <location>
        <begin position="23"/>
        <end position="209"/>
    </location>
</feature>
<evidence type="ECO:0000313" key="3">
    <source>
        <dbReference type="RefSeq" id="XP_035438551.1"/>
    </source>
</evidence>
<organism evidence="2 3">
    <name type="scientific">Spodoptera frugiperda</name>
    <name type="common">Fall armyworm</name>
    <dbReference type="NCBI Taxonomy" id="7108"/>
    <lineage>
        <taxon>Eukaryota</taxon>
        <taxon>Metazoa</taxon>
        <taxon>Ecdysozoa</taxon>
        <taxon>Arthropoda</taxon>
        <taxon>Hexapoda</taxon>
        <taxon>Insecta</taxon>
        <taxon>Pterygota</taxon>
        <taxon>Neoptera</taxon>
        <taxon>Endopterygota</taxon>
        <taxon>Lepidoptera</taxon>
        <taxon>Glossata</taxon>
        <taxon>Ditrysia</taxon>
        <taxon>Noctuoidea</taxon>
        <taxon>Noctuidae</taxon>
        <taxon>Amphipyrinae</taxon>
        <taxon>Spodoptera</taxon>
    </lineage>
</organism>
<dbReference type="Gene3D" id="2.10.90.10">
    <property type="entry name" value="Cystine-knot cytokines"/>
    <property type="match status" value="1"/>
</dbReference>
<dbReference type="RefSeq" id="XP_035438551.1">
    <property type="nucleotide sequence ID" value="XM_035582658.2"/>
</dbReference>
<proteinExistence type="predicted"/>
<dbReference type="Proteomes" id="UP000829999">
    <property type="component" value="Chromosome 29"/>
</dbReference>
<reference evidence="3" key="1">
    <citation type="submission" date="2025-08" db="UniProtKB">
        <authorList>
            <consortium name="RefSeq"/>
        </authorList>
    </citation>
    <scope>IDENTIFICATION</scope>
    <source>
        <tissue evidence="3">Whole larval tissue</tissue>
    </source>
</reference>
<sequence length="209" mass="24074">MYRISVSAYLTAVLLSFSKSMGNPLIDGEILTPPPGLLDNLQMPAACEDQTFCFEKGDNYPDKLVEDFLKAFPLQDTLGSRIGFSFRDGDKESGNADCPANNTFVDKPIYYIFDEEGKVRPVIQSPKKFEQIYSTRWCVNEGKIIKDTEHFALQTPRFKTFQVECVTKYMDFEFIVLEEDFDKITYKFVKAMDGIPVCCRCQYHRKKIQ</sequence>
<keyword evidence="2" id="KW-1185">Reference proteome</keyword>
<name>A0A9R0D3A4_SPOFR</name>
<evidence type="ECO:0000256" key="1">
    <source>
        <dbReference type="SAM" id="SignalP"/>
    </source>
</evidence>
<evidence type="ECO:0000313" key="2">
    <source>
        <dbReference type="Proteomes" id="UP000829999"/>
    </source>
</evidence>
<gene>
    <name evidence="3" type="primary">LOC118268248</name>
</gene>
<dbReference type="InterPro" id="IPR029034">
    <property type="entry name" value="Cystine-knot_cytokine"/>
</dbReference>